<dbReference type="Proteomes" id="UP000569732">
    <property type="component" value="Unassembled WGS sequence"/>
</dbReference>
<dbReference type="EMBL" id="JACCKB010000030">
    <property type="protein sequence ID" value="NYZ67801.1"/>
    <property type="molecule type" value="Genomic_DNA"/>
</dbReference>
<proteinExistence type="predicted"/>
<evidence type="ECO:0008006" key="3">
    <source>
        <dbReference type="Google" id="ProtNLM"/>
    </source>
</evidence>
<dbReference type="AlphaFoldDB" id="A0A853ICZ9"/>
<evidence type="ECO:0000313" key="1">
    <source>
        <dbReference type="EMBL" id="NYZ67801.1"/>
    </source>
</evidence>
<gene>
    <name evidence="1" type="ORF">H0A36_17445</name>
</gene>
<dbReference type="RefSeq" id="WP_180569824.1">
    <property type="nucleotide sequence ID" value="NZ_JACCKB010000030.1"/>
</dbReference>
<name>A0A853ICZ9_9GAMM</name>
<keyword evidence="2" id="KW-1185">Reference proteome</keyword>
<comment type="caution">
    <text evidence="1">The sequence shown here is derived from an EMBL/GenBank/DDBJ whole genome shotgun (WGS) entry which is preliminary data.</text>
</comment>
<sequence length="309" mass="34789">MYKLIASIRVLIGLIAMLVSNQTSALDLWIVELNNASSQAKKVVRELSEKLSLKINAAPKKIIVDKIKNLDPTKNILITLGSDSFENVLSKNSNIPVLATFISKHSFQIISKKYNHSNSISAIYSDPSPFRQIALIKTLYGANATAGIINTEYVSTYINEYKTASTKLGVKLFISELRDGGAAETLKYLNNTRSLILVKDRALFSKISVEQILIKAYDLNQQGIIGFSRSLVKSGGLATTYSTIENISSSIYYEFNKFNEFHEFSKPDYSRFYEVISNKYVIRSLNVVGINEKQLKRSIQQYEKRQVKL</sequence>
<organism evidence="1 2">
    <name type="scientific">Spartinivicinus marinus</name>
    <dbReference type="NCBI Taxonomy" id="2994442"/>
    <lineage>
        <taxon>Bacteria</taxon>
        <taxon>Pseudomonadati</taxon>
        <taxon>Pseudomonadota</taxon>
        <taxon>Gammaproteobacteria</taxon>
        <taxon>Oceanospirillales</taxon>
        <taxon>Zooshikellaceae</taxon>
        <taxon>Spartinivicinus</taxon>
    </lineage>
</organism>
<evidence type="ECO:0000313" key="2">
    <source>
        <dbReference type="Proteomes" id="UP000569732"/>
    </source>
</evidence>
<accession>A0A853ICZ9</accession>
<reference evidence="1 2" key="1">
    <citation type="submission" date="2020-07" db="EMBL/GenBank/DDBJ databases">
        <title>Endozoicomonas sp. nov., isolated from sediment.</title>
        <authorList>
            <person name="Gu T."/>
        </authorList>
    </citation>
    <scope>NUCLEOTIDE SEQUENCE [LARGE SCALE GENOMIC DNA]</scope>
    <source>
        <strain evidence="1 2">SM1973</strain>
    </source>
</reference>
<protein>
    <recommendedName>
        <fullName evidence="3">ABC transporter substrate-binding protein</fullName>
    </recommendedName>
</protein>